<dbReference type="InterPro" id="IPR036282">
    <property type="entry name" value="Glutathione-S-Trfase_C_sf"/>
</dbReference>
<dbReference type="InterPro" id="IPR036249">
    <property type="entry name" value="Thioredoxin-like_sf"/>
</dbReference>
<gene>
    <name evidence="2" type="ORF">SCHPADRAFT_881503</name>
</gene>
<evidence type="ECO:0000313" key="2">
    <source>
        <dbReference type="EMBL" id="KLO07582.1"/>
    </source>
</evidence>
<dbReference type="STRING" id="27342.A0A0H2R882"/>
<protein>
    <recommendedName>
        <fullName evidence="1">GST N-terminal domain-containing protein</fullName>
    </recommendedName>
</protein>
<dbReference type="Pfam" id="PF13417">
    <property type="entry name" value="GST_N_3"/>
    <property type="match status" value="1"/>
</dbReference>
<sequence length="278" mass="30563">MSKPVFYTFGGSVWAAVPELAIRELGYPSDAIDIRILNLLEAENFEPKFLNINEHGTLPTLLANGETYKTTKEVLNYLIDHAPKPAGKASGTDLIEKVHEAKADPNFAFLLARNDEELQAKIGGKQGFPYLYITNRQNKLKSVTNAPGADAHAKFYEAKQTGDALAQKLYGEVATEEEKATYFKISTEHWVNLRAFILSDLPGYLPESGFIGGERPGEDDFHLGGWLARIVACTGGSDINALAGDAALGKSVPEKLVAYWKTWSGRESWKEVYADGLH</sequence>
<feature type="domain" description="GST N-terminal" evidence="1">
    <location>
        <begin position="7"/>
        <end position="85"/>
    </location>
</feature>
<evidence type="ECO:0000259" key="1">
    <source>
        <dbReference type="Pfam" id="PF13417"/>
    </source>
</evidence>
<dbReference type="SUPFAM" id="SSF52833">
    <property type="entry name" value="Thioredoxin-like"/>
    <property type="match status" value="1"/>
</dbReference>
<proteinExistence type="predicted"/>
<dbReference type="AlphaFoldDB" id="A0A0H2R882"/>
<dbReference type="InterPro" id="IPR004045">
    <property type="entry name" value="Glutathione_S-Trfase_N"/>
</dbReference>
<dbReference type="Proteomes" id="UP000053477">
    <property type="component" value="Unassembled WGS sequence"/>
</dbReference>
<reference evidence="2 3" key="1">
    <citation type="submission" date="2015-04" db="EMBL/GenBank/DDBJ databases">
        <title>Complete genome sequence of Schizopora paradoxa KUC8140, a cosmopolitan wood degrader in East Asia.</title>
        <authorList>
            <consortium name="DOE Joint Genome Institute"/>
            <person name="Min B."/>
            <person name="Park H."/>
            <person name="Jang Y."/>
            <person name="Kim J.-J."/>
            <person name="Kim K.H."/>
            <person name="Pangilinan J."/>
            <person name="Lipzen A."/>
            <person name="Riley R."/>
            <person name="Grigoriev I.V."/>
            <person name="Spatafora J.W."/>
            <person name="Choi I.-G."/>
        </authorList>
    </citation>
    <scope>NUCLEOTIDE SEQUENCE [LARGE SCALE GENOMIC DNA]</scope>
    <source>
        <strain evidence="2 3">KUC8140</strain>
    </source>
</reference>
<dbReference type="EMBL" id="KQ086131">
    <property type="protein sequence ID" value="KLO07582.1"/>
    <property type="molecule type" value="Genomic_DNA"/>
</dbReference>
<name>A0A0H2R882_9AGAM</name>
<accession>A0A0H2R882</accession>
<dbReference type="SUPFAM" id="SSF47616">
    <property type="entry name" value="GST C-terminal domain-like"/>
    <property type="match status" value="1"/>
</dbReference>
<evidence type="ECO:0000313" key="3">
    <source>
        <dbReference type="Proteomes" id="UP000053477"/>
    </source>
</evidence>
<keyword evidence="3" id="KW-1185">Reference proteome</keyword>
<dbReference type="Gene3D" id="3.40.30.10">
    <property type="entry name" value="Glutaredoxin"/>
    <property type="match status" value="1"/>
</dbReference>
<organism evidence="2 3">
    <name type="scientific">Schizopora paradoxa</name>
    <dbReference type="NCBI Taxonomy" id="27342"/>
    <lineage>
        <taxon>Eukaryota</taxon>
        <taxon>Fungi</taxon>
        <taxon>Dikarya</taxon>
        <taxon>Basidiomycota</taxon>
        <taxon>Agaricomycotina</taxon>
        <taxon>Agaricomycetes</taxon>
        <taxon>Hymenochaetales</taxon>
        <taxon>Schizoporaceae</taxon>
        <taxon>Schizopora</taxon>
    </lineage>
</organism>
<dbReference type="InParanoid" id="A0A0H2R882"/>
<dbReference type="OrthoDB" id="412788at2759"/>